<evidence type="ECO:0000256" key="11">
    <source>
        <dbReference type="RuleBase" id="RU000488"/>
    </source>
</evidence>
<proteinExistence type="inferred from homology"/>
<keyword evidence="6" id="KW-0999">Mitochondrion inner membrane</keyword>
<evidence type="ECO:0000256" key="9">
    <source>
        <dbReference type="ARBA" id="ARBA00023136"/>
    </source>
</evidence>
<dbReference type="OrthoDB" id="756301at2759"/>
<feature type="repeat" description="Solcar" evidence="10">
    <location>
        <begin position="125"/>
        <end position="212"/>
    </location>
</feature>
<accession>A0A1V9Z0Z2</accession>
<dbReference type="STRING" id="1202772.A0A1V9Z0Z2"/>
<dbReference type="Proteomes" id="UP000243579">
    <property type="component" value="Unassembled WGS sequence"/>
</dbReference>
<feature type="repeat" description="Solcar" evidence="10">
    <location>
        <begin position="221"/>
        <end position="309"/>
    </location>
</feature>
<protein>
    <submittedName>
        <fullName evidence="12">Mitochondrial 2-oxoglutarate/malate carrier protein</fullName>
    </submittedName>
</protein>
<dbReference type="PROSITE" id="PS50920">
    <property type="entry name" value="SOLCAR"/>
    <property type="match status" value="3"/>
</dbReference>
<dbReference type="FunFam" id="1.50.40.10:FF:000009">
    <property type="entry name" value="Mitochondrial 2-oxoglutarate/malate carrier protein"/>
    <property type="match status" value="1"/>
</dbReference>
<evidence type="ECO:0000256" key="4">
    <source>
        <dbReference type="ARBA" id="ARBA00022692"/>
    </source>
</evidence>
<evidence type="ECO:0000313" key="12">
    <source>
        <dbReference type="EMBL" id="OQR91631.1"/>
    </source>
</evidence>
<evidence type="ECO:0000256" key="5">
    <source>
        <dbReference type="ARBA" id="ARBA00022737"/>
    </source>
</evidence>
<comment type="similarity">
    <text evidence="2 11">Belongs to the mitochondrial carrier (TC 2.A.29) family.</text>
</comment>
<organism evidence="12 13">
    <name type="scientific">Achlya hypogyna</name>
    <name type="common">Oomycete</name>
    <name type="synonym">Protoachlya hypogyna</name>
    <dbReference type="NCBI Taxonomy" id="1202772"/>
    <lineage>
        <taxon>Eukaryota</taxon>
        <taxon>Sar</taxon>
        <taxon>Stramenopiles</taxon>
        <taxon>Oomycota</taxon>
        <taxon>Saprolegniomycetes</taxon>
        <taxon>Saprolegniales</taxon>
        <taxon>Achlyaceae</taxon>
        <taxon>Achlya</taxon>
    </lineage>
</organism>
<dbReference type="PANTHER" id="PTHR45618">
    <property type="entry name" value="MITOCHONDRIAL DICARBOXYLATE CARRIER-RELATED"/>
    <property type="match status" value="1"/>
</dbReference>
<feature type="repeat" description="Solcar" evidence="10">
    <location>
        <begin position="27"/>
        <end position="111"/>
    </location>
</feature>
<evidence type="ECO:0000256" key="2">
    <source>
        <dbReference type="ARBA" id="ARBA00006375"/>
    </source>
</evidence>
<evidence type="ECO:0000256" key="8">
    <source>
        <dbReference type="ARBA" id="ARBA00023128"/>
    </source>
</evidence>
<gene>
    <name evidence="12" type="ORF">ACHHYP_04522</name>
</gene>
<dbReference type="PRINTS" id="PR00784">
    <property type="entry name" value="MTUNCOUPLING"/>
</dbReference>
<evidence type="ECO:0000256" key="3">
    <source>
        <dbReference type="ARBA" id="ARBA00022448"/>
    </source>
</evidence>
<reference evidence="12 13" key="1">
    <citation type="journal article" date="2014" name="Genome Biol. Evol.">
        <title>The secreted proteins of Achlya hypogyna and Thraustotheca clavata identify the ancestral oomycete secretome and reveal gene acquisitions by horizontal gene transfer.</title>
        <authorList>
            <person name="Misner I."/>
            <person name="Blouin N."/>
            <person name="Leonard G."/>
            <person name="Richards T.A."/>
            <person name="Lane C.E."/>
        </authorList>
    </citation>
    <scope>NUCLEOTIDE SEQUENCE [LARGE SCALE GENOMIC DNA]</scope>
    <source>
        <strain evidence="12 13">ATCC 48635</strain>
    </source>
</reference>
<evidence type="ECO:0000256" key="7">
    <source>
        <dbReference type="ARBA" id="ARBA00022989"/>
    </source>
</evidence>
<dbReference type="InterPro" id="IPR050391">
    <property type="entry name" value="Mito_Metabolite_Transporter"/>
</dbReference>
<dbReference type="AlphaFoldDB" id="A0A1V9Z0Z2"/>
<keyword evidence="4 10" id="KW-0812">Transmembrane</keyword>
<dbReference type="EMBL" id="JNBR01000513">
    <property type="protein sequence ID" value="OQR91631.1"/>
    <property type="molecule type" value="Genomic_DNA"/>
</dbReference>
<dbReference type="InterPro" id="IPR002067">
    <property type="entry name" value="MCP"/>
</dbReference>
<keyword evidence="13" id="KW-1185">Reference proteome</keyword>
<evidence type="ECO:0000256" key="6">
    <source>
        <dbReference type="ARBA" id="ARBA00022792"/>
    </source>
</evidence>
<dbReference type="InterPro" id="IPR023395">
    <property type="entry name" value="MCP_dom_sf"/>
</dbReference>
<evidence type="ECO:0000256" key="10">
    <source>
        <dbReference type="PROSITE-ProRule" id="PRU00282"/>
    </source>
</evidence>
<evidence type="ECO:0000313" key="13">
    <source>
        <dbReference type="Proteomes" id="UP000243579"/>
    </source>
</evidence>
<keyword evidence="9 10" id="KW-0472">Membrane</keyword>
<keyword evidence="5" id="KW-0677">Repeat</keyword>
<sequence>MAATTTVAPTMGTVATLTPTAATTTTKKPPVYYCLGGISAMTAACFTHPFDLLKVRLQTAKEMHHTLFGTIRSIVTQEGLGGFYRGISGGLMREGSYSTVRFGVYQYLKDAAIERNGGDPIPLWENVVLSMFGGAIGGAVGNPADVVNVRMQADGRLPPAERRNYAHAVDGLVRISKEEGREALLRGVRPNMMRAMLLTSGQIATYDVFKAFFLDTLGCRDNVATHFGASMAAGLVATTACAPMDVVKTRLMNMHHNATVEYTGTVDCFTKILKAEGVRGLFKGWTPAYMRLGPQTIITFMTLEQLRKLL</sequence>
<comment type="caution">
    <text evidence="12">The sequence shown here is derived from an EMBL/GenBank/DDBJ whole genome shotgun (WGS) entry which is preliminary data.</text>
</comment>
<keyword evidence="3 11" id="KW-0813">Transport</keyword>
<dbReference type="Pfam" id="PF00153">
    <property type="entry name" value="Mito_carr"/>
    <property type="match status" value="3"/>
</dbReference>
<dbReference type="SUPFAM" id="SSF103506">
    <property type="entry name" value="Mitochondrial carrier"/>
    <property type="match status" value="1"/>
</dbReference>
<keyword evidence="7" id="KW-1133">Transmembrane helix</keyword>
<keyword evidence="8" id="KW-0496">Mitochondrion</keyword>
<name>A0A1V9Z0Z2_ACHHY</name>
<dbReference type="Gene3D" id="1.50.40.10">
    <property type="entry name" value="Mitochondrial carrier domain"/>
    <property type="match status" value="1"/>
</dbReference>
<dbReference type="GO" id="GO:0005743">
    <property type="term" value="C:mitochondrial inner membrane"/>
    <property type="evidence" value="ECO:0007669"/>
    <property type="project" value="UniProtKB-SubCell"/>
</dbReference>
<comment type="subcellular location">
    <subcellularLocation>
        <location evidence="1">Mitochondrion inner membrane</location>
        <topology evidence="1">Multi-pass membrane protein</topology>
    </subcellularLocation>
</comment>
<evidence type="ECO:0000256" key="1">
    <source>
        <dbReference type="ARBA" id="ARBA00004448"/>
    </source>
</evidence>
<dbReference type="GO" id="GO:0055085">
    <property type="term" value="P:transmembrane transport"/>
    <property type="evidence" value="ECO:0007669"/>
    <property type="project" value="InterPro"/>
</dbReference>
<dbReference type="InterPro" id="IPR018108">
    <property type="entry name" value="MCP_transmembrane"/>
</dbReference>